<reference evidence="1 2" key="1">
    <citation type="submission" date="2018-06" db="EMBL/GenBank/DDBJ databases">
        <title>Noncontiguous genome sequence of Ruminococcaceae bacterium ASD2818.</title>
        <authorList>
            <person name="Chaplin A.V."/>
            <person name="Sokolova S.R."/>
            <person name="Kochetkova T.O."/>
            <person name="Goltsov A.Y."/>
            <person name="Trofimov D.Y."/>
            <person name="Efimov B.A."/>
        </authorList>
    </citation>
    <scope>NUCLEOTIDE SEQUENCE [LARGE SCALE GENOMIC DNA]</scope>
    <source>
        <strain evidence="1 2">ASD2818</strain>
    </source>
</reference>
<dbReference type="EMBL" id="QLYR01000001">
    <property type="protein sequence ID" value="RAQ30757.1"/>
    <property type="molecule type" value="Genomic_DNA"/>
</dbReference>
<accession>A0A328UFY4</accession>
<dbReference type="AlphaFoldDB" id="A0A328UFY4"/>
<evidence type="ECO:0000313" key="2">
    <source>
        <dbReference type="Proteomes" id="UP000249377"/>
    </source>
</evidence>
<dbReference type="Proteomes" id="UP000249377">
    <property type="component" value="Unassembled WGS sequence"/>
</dbReference>
<gene>
    <name evidence="1" type="ORF">DPQ25_04555</name>
</gene>
<protein>
    <submittedName>
        <fullName evidence="1">Uncharacterized protein</fullName>
    </submittedName>
</protein>
<evidence type="ECO:0000313" key="1">
    <source>
        <dbReference type="EMBL" id="RAQ30757.1"/>
    </source>
</evidence>
<name>A0A328UFY4_9FIRM</name>
<proteinExistence type="predicted"/>
<organism evidence="1 2">
    <name type="scientific">Hydrogeniiclostridium mannosilyticum</name>
    <dbReference type="NCBI Taxonomy" id="2764322"/>
    <lineage>
        <taxon>Bacteria</taxon>
        <taxon>Bacillati</taxon>
        <taxon>Bacillota</taxon>
        <taxon>Clostridia</taxon>
        <taxon>Eubacteriales</taxon>
        <taxon>Acutalibacteraceae</taxon>
        <taxon>Hydrogeniiclostridium</taxon>
    </lineage>
</organism>
<sequence length="75" mass="9083">MKIIKYQDKYKNAFIQLNLAWIERFYRVEESDINMLEHIDDHIQNGAMVYLLHKPVSWDINARNGFFYPHSSHKT</sequence>
<comment type="caution">
    <text evidence="1">The sequence shown here is derived from an EMBL/GenBank/DDBJ whole genome shotgun (WGS) entry which is preliminary data.</text>
</comment>
<keyword evidence="2" id="KW-1185">Reference proteome</keyword>